<dbReference type="PANTHER" id="PTHR48177">
    <property type="entry name" value="TRANSMEMBRANE PROTEIN 189"/>
    <property type="match status" value="1"/>
</dbReference>
<evidence type="ECO:0000256" key="4">
    <source>
        <dbReference type="ARBA" id="ARBA00022989"/>
    </source>
</evidence>
<organism evidence="8">
    <name type="scientific">Timema californicum</name>
    <name type="common">California timema</name>
    <name type="synonym">Walking stick</name>
    <dbReference type="NCBI Taxonomy" id="61474"/>
    <lineage>
        <taxon>Eukaryota</taxon>
        <taxon>Metazoa</taxon>
        <taxon>Ecdysozoa</taxon>
        <taxon>Arthropoda</taxon>
        <taxon>Hexapoda</taxon>
        <taxon>Insecta</taxon>
        <taxon>Pterygota</taxon>
        <taxon>Neoptera</taxon>
        <taxon>Polyneoptera</taxon>
        <taxon>Phasmatodea</taxon>
        <taxon>Timematodea</taxon>
        <taxon>Timematoidea</taxon>
        <taxon>Timematidae</taxon>
        <taxon>Timema</taxon>
    </lineage>
</organism>
<dbReference type="UniPathway" id="UPA00199"/>
<comment type="similarity">
    <text evidence="2">Belongs to the fatty acid desaturase CarF family.</text>
</comment>
<evidence type="ECO:0000259" key="7">
    <source>
        <dbReference type="Pfam" id="PF10520"/>
    </source>
</evidence>
<evidence type="ECO:0000313" key="8">
    <source>
        <dbReference type="EMBL" id="CAD7573403.1"/>
    </source>
</evidence>
<dbReference type="GO" id="GO:0006631">
    <property type="term" value="P:fatty acid metabolic process"/>
    <property type="evidence" value="ECO:0007669"/>
    <property type="project" value="UniProtKB-UniPathway"/>
</dbReference>
<feature type="transmembrane region" description="Helical" evidence="6">
    <location>
        <begin position="173"/>
        <end position="193"/>
    </location>
</feature>
<accession>A0A7R9J6C1</accession>
<reference evidence="8" key="1">
    <citation type="submission" date="2020-11" db="EMBL/GenBank/DDBJ databases">
        <authorList>
            <person name="Tran Van P."/>
        </authorList>
    </citation>
    <scope>NUCLEOTIDE SEQUENCE</scope>
</reference>
<comment type="subcellular location">
    <subcellularLocation>
        <location evidence="1">Membrane</location>
        <topology evidence="1">Multi-pass membrane protein</topology>
    </subcellularLocation>
</comment>
<evidence type="ECO:0000256" key="1">
    <source>
        <dbReference type="ARBA" id="ARBA00004141"/>
    </source>
</evidence>
<evidence type="ECO:0000256" key="5">
    <source>
        <dbReference type="ARBA" id="ARBA00023136"/>
    </source>
</evidence>
<dbReference type="AlphaFoldDB" id="A0A7R9J6C1"/>
<gene>
    <name evidence="8" type="ORF">TCMB3V08_LOCUS6041</name>
</gene>
<dbReference type="InterPro" id="IPR052601">
    <property type="entry name" value="Plasmalogen_desaturase"/>
</dbReference>
<protein>
    <submittedName>
        <fullName evidence="8">(California timema) hypothetical protein</fullName>
    </submittedName>
</protein>
<dbReference type="GO" id="GO:0016491">
    <property type="term" value="F:oxidoreductase activity"/>
    <property type="evidence" value="ECO:0007669"/>
    <property type="project" value="TreeGrafter"/>
</dbReference>
<evidence type="ECO:0000256" key="3">
    <source>
        <dbReference type="ARBA" id="ARBA00022692"/>
    </source>
</evidence>
<dbReference type="Pfam" id="PF10520">
    <property type="entry name" value="Lipid_desat"/>
    <property type="match status" value="1"/>
</dbReference>
<dbReference type="InterPro" id="IPR019547">
    <property type="entry name" value="Lipid_desat"/>
</dbReference>
<evidence type="ECO:0000256" key="6">
    <source>
        <dbReference type="SAM" id="Phobius"/>
    </source>
</evidence>
<dbReference type="PANTHER" id="PTHR48177:SF1">
    <property type="entry name" value="PLASMANYLETHANOLAMINE DESATURASE 1"/>
    <property type="match status" value="1"/>
</dbReference>
<name>A0A7R9J6C1_TIMCA</name>
<evidence type="ECO:0000256" key="2">
    <source>
        <dbReference type="ARBA" id="ARBA00007620"/>
    </source>
</evidence>
<dbReference type="EMBL" id="OE181586">
    <property type="protein sequence ID" value="CAD7573403.1"/>
    <property type="molecule type" value="Genomic_DNA"/>
</dbReference>
<feature type="domain" description="Lipid desaturase" evidence="7">
    <location>
        <begin position="209"/>
        <end position="386"/>
    </location>
</feature>
<proteinExistence type="inferred from homology"/>
<sequence length="395" mass="45537">MGISVHGRSSIGGSYNPNKAAALDRHVSFLSTTNQTRHPMVQVVRPRVLWGPHKKDSKRGTSAHIVRSRMQGYMFSAASVETMLRVPRNKSDCCCRNVMTRVVSAETAMAANFLAPVKTDKQIYENSMLEDDPNANSAVTHEEKIKPRWGPHHKGAQELANLYSKGKRIQERICVGVCMTLMVINLFFILVHLRFESLSSIVVAALCGIITADFSSGLVHWAADTWGSVELPVIGKNFLRPFREHHIDPTSITRHDFIETNGDNFMVPVPVLVWMAWHFLTHSELEVQQRFSWTCYLFLLALFVAMTNQIHKWSHTYFGLPPWVVFLQDYHVILPRRHHRIHHVAPHETYFCITTGWLNWPLEKLRFWQALEWLIERTTGYKPRADDFKWAQKRS</sequence>
<keyword evidence="4 6" id="KW-1133">Transmembrane helix</keyword>
<keyword evidence="3 6" id="KW-0812">Transmembrane</keyword>
<dbReference type="GO" id="GO:0016020">
    <property type="term" value="C:membrane"/>
    <property type="evidence" value="ECO:0007669"/>
    <property type="project" value="UniProtKB-SubCell"/>
</dbReference>
<keyword evidence="5 6" id="KW-0472">Membrane</keyword>